<feature type="signal peptide" evidence="2">
    <location>
        <begin position="1"/>
        <end position="16"/>
    </location>
</feature>
<name>A0AAV9Q6J3_9PEZI</name>
<evidence type="ECO:0000256" key="2">
    <source>
        <dbReference type="SAM" id="SignalP"/>
    </source>
</evidence>
<evidence type="ECO:0000256" key="1">
    <source>
        <dbReference type="SAM" id="MobiDB-lite"/>
    </source>
</evidence>
<sequence length="352" mass="37102">MTNFLVLMKASGVAEGVLVQSTGAVDDGTTVQFYSSSDCSTGTELSSSNAGCISIDNELVGAYQSFKVIHTGAQKRRRDTSILNSSFHRRRQGYNATSTNVTLANATSTTPNPPTATSATPASSDISQEPAAFHGMIASFDGIEYRWHQLAPGTWVGILPDKWDDSIHVMNNMGRLGPSGNTTITPRDILNDRDLLQGLCQTASKCLSGAKAGTVTVLDAAGPYFDKLGTVMQQSGRDAWAFLTSGPFYQQIVTNTIAGVIVTPFQSFVGAKIQGDMSPSDAQSCSTLKDDIDTLKSMVLSLQSQVANLQSITISMLKNDAGEEVASLSMTTVDCGSSAIGDTCTVPAGFCS</sequence>
<dbReference type="Proteomes" id="UP001345827">
    <property type="component" value="Unassembled WGS sequence"/>
</dbReference>
<comment type="caution">
    <text evidence="3">The sequence shown here is derived from an EMBL/GenBank/DDBJ whole genome shotgun (WGS) entry which is preliminary data.</text>
</comment>
<keyword evidence="4" id="KW-1185">Reference proteome</keyword>
<feature type="chain" id="PRO_5043362078" evidence="2">
    <location>
        <begin position="17"/>
        <end position="352"/>
    </location>
</feature>
<feature type="compositionally biased region" description="Low complexity" evidence="1">
    <location>
        <begin position="104"/>
        <end position="124"/>
    </location>
</feature>
<dbReference type="EMBL" id="JAXLQG010000012">
    <property type="protein sequence ID" value="KAK5533974.1"/>
    <property type="molecule type" value="Genomic_DNA"/>
</dbReference>
<gene>
    <name evidence="3" type="ORF">LTR25_006954</name>
</gene>
<evidence type="ECO:0000313" key="3">
    <source>
        <dbReference type="EMBL" id="KAK5533974.1"/>
    </source>
</evidence>
<accession>A0AAV9Q6J3</accession>
<keyword evidence="2" id="KW-0732">Signal</keyword>
<protein>
    <submittedName>
        <fullName evidence="3">Uncharacterized protein</fullName>
    </submittedName>
</protein>
<dbReference type="AlphaFoldDB" id="A0AAV9Q6J3"/>
<proteinExistence type="predicted"/>
<organism evidence="3 4">
    <name type="scientific">Vermiconidia calcicola</name>
    <dbReference type="NCBI Taxonomy" id="1690605"/>
    <lineage>
        <taxon>Eukaryota</taxon>
        <taxon>Fungi</taxon>
        <taxon>Dikarya</taxon>
        <taxon>Ascomycota</taxon>
        <taxon>Pezizomycotina</taxon>
        <taxon>Dothideomycetes</taxon>
        <taxon>Dothideomycetidae</taxon>
        <taxon>Mycosphaerellales</taxon>
        <taxon>Extremaceae</taxon>
        <taxon>Vermiconidia</taxon>
    </lineage>
</organism>
<evidence type="ECO:0000313" key="4">
    <source>
        <dbReference type="Proteomes" id="UP001345827"/>
    </source>
</evidence>
<reference evidence="3 4" key="1">
    <citation type="submission" date="2023-06" db="EMBL/GenBank/DDBJ databases">
        <title>Black Yeasts Isolated from many extreme environments.</title>
        <authorList>
            <person name="Coleine C."/>
            <person name="Stajich J.E."/>
            <person name="Selbmann L."/>
        </authorList>
    </citation>
    <scope>NUCLEOTIDE SEQUENCE [LARGE SCALE GENOMIC DNA]</scope>
    <source>
        <strain evidence="3 4">CCFEE 5887</strain>
    </source>
</reference>
<feature type="region of interest" description="Disordered" evidence="1">
    <location>
        <begin position="98"/>
        <end position="126"/>
    </location>
</feature>